<dbReference type="PANTHER" id="PTHR43861">
    <property type="entry name" value="TRANS-ACONITATE 2-METHYLTRANSFERASE-RELATED"/>
    <property type="match status" value="1"/>
</dbReference>
<dbReference type="InterPro" id="IPR029063">
    <property type="entry name" value="SAM-dependent_MTases_sf"/>
</dbReference>
<dbReference type="RefSeq" id="WP_155666422.1">
    <property type="nucleotide sequence ID" value="NZ_WOCA01000001.1"/>
</dbReference>
<accession>A0A6N8FFP1</accession>
<keyword evidence="1 3" id="KW-0808">Transferase</keyword>
<dbReference type="Pfam" id="PF13649">
    <property type="entry name" value="Methyltransf_25"/>
    <property type="match status" value="1"/>
</dbReference>
<reference evidence="3 4" key="1">
    <citation type="submission" date="2019-11" db="EMBL/GenBank/DDBJ databases">
        <authorList>
            <person name="Li X."/>
        </authorList>
    </citation>
    <scope>NUCLEOTIDE SEQUENCE [LARGE SCALE GENOMIC DNA]</scope>
    <source>
        <strain evidence="3 4">L9</strain>
    </source>
</reference>
<dbReference type="SUPFAM" id="SSF53335">
    <property type="entry name" value="S-adenosyl-L-methionine-dependent methyltransferases"/>
    <property type="match status" value="1"/>
</dbReference>
<sequence length="251" mass="29260">MSYQKMAALYDQLMEDAPYDSWQVFTEKVFDNFGVNVSTIVDLGCGTGEITTRLAKRGYQMIGVDFSVDMLTIAEQKASKQNLAVQWLHQDLREIEGLEQFDAAISYCDVINYITEENDLEKVFQNVFQSLKDGGIFIFDIHSLHHIEQHLINHTFADVTDESSYIWYCSEGDHPGEMYHDLTFFALDHDNKYSRFDETHHQRSYPIPVYEELLEKSGFININFYGDFTLENKDLHEATERIFITAEKRSR</sequence>
<dbReference type="CDD" id="cd02440">
    <property type="entry name" value="AdoMet_MTases"/>
    <property type="match status" value="1"/>
</dbReference>
<protein>
    <submittedName>
        <fullName evidence="3">Methyltransferase domain-containing protein</fullName>
    </submittedName>
</protein>
<name>A0A6N8FFP1_9BACI</name>
<evidence type="ECO:0000313" key="3">
    <source>
        <dbReference type="EMBL" id="MUK87064.1"/>
    </source>
</evidence>
<dbReference type="InterPro" id="IPR041698">
    <property type="entry name" value="Methyltransf_25"/>
</dbReference>
<dbReference type="GO" id="GO:0008168">
    <property type="term" value="F:methyltransferase activity"/>
    <property type="evidence" value="ECO:0007669"/>
    <property type="project" value="UniProtKB-KW"/>
</dbReference>
<evidence type="ECO:0000256" key="1">
    <source>
        <dbReference type="ARBA" id="ARBA00022679"/>
    </source>
</evidence>
<comment type="caution">
    <text evidence="3">The sequence shown here is derived from an EMBL/GenBank/DDBJ whole genome shotgun (WGS) entry which is preliminary data.</text>
</comment>
<feature type="domain" description="Methyltransferase" evidence="2">
    <location>
        <begin position="40"/>
        <end position="135"/>
    </location>
</feature>
<gene>
    <name evidence="3" type="ORF">GMD78_01430</name>
</gene>
<proteinExistence type="predicted"/>
<dbReference type="EMBL" id="WOCA01000001">
    <property type="protein sequence ID" value="MUK87064.1"/>
    <property type="molecule type" value="Genomic_DNA"/>
</dbReference>
<dbReference type="GO" id="GO:0032259">
    <property type="term" value="P:methylation"/>
    <property type="evidence" value="ECO:0007669"/>
    <property type="project" value="UniProtKB-KW"/>
</dbReference>
<evidence type="ECO:0000313" key="4">
    <source>
        <dbReference type="Proteomes" id="UP000469125"/>
    </source>
</evidence>
<keyword evidence="3" id="KW-0489">Methyltransferase</keyword>
<dbReference type="Gene3D" id="3.40.50.150">
    <property type="entry name" value="Vaccinia Virus protein VP39"/>
    <property type="match status" value="1"/>
</dbReference>
<organism evidence="3 4">
    <name type="scientific">Ornithinibacillus caprae</name>
    <dbReference type="NCBI Taxonomy" id="2678566"/>
    <lineage>
        <taxon>Bacteria</taxon>
        <taxon>Bacillati</taxon>
        <taxon>Bacillota</taxon>
        <taxon>Bacilli</taxon>
        <taxon>Bacillales</taxon>
        <taxon>Bacillaceae</taxon>
        <taxon>Ornithinibacillus</taxon>
    </lineage>
</organism>
<dbReference type="AlphaFoldDB" id="A0A6N8FFP1"/>
<dbReference type="Gene3D" id="2.20.25.110">
    <property type="entry name" value="S-adenosyl-L-methionine-dependent methyltransferases"/>
    <property type="match status" value="1"/>
</dbReference>
<dbReference type="Proteomes" id="UP000469125">
    <property type="component" value="Unassembled WGS sequence"/>
</dbReference>
<evidence type="ECO:0000259" key="2">
    <source>
        <dbReference type="Pfam" id="PF13649"/>
    </source>
</evidence>
<keyword evidence="4" id="KW-1185">Reference proteome</keyword>